<dbReference type="Proteomes" id="UP001055879">
    <property type="component" value="Linkage Group LG02"/>
</dbReference>
<dbReference type="EMBL" id="CM042048">
    <property type="protein sequence ID" value="KAI3757065.1"/>
    <property type="molecule type" value="Genomic_DNA"/>
</dbReference>
<reference evidence="2" key="1">
    <citation type="journal article" date="2022" name="Mol. Ecol. Resour.">
        <title>The genomes of chicory, endive, great burdock and yacon provide insights into Asteraceae palaeo-polyploidization history and plant inulin production.</title>
        <authorList>
            <person name="Fan W."/>
            <person name="Wang S."/>
            <person name="Wang H."/>
            <person name="Wang A."/>
            <person name="Jiang F."/>
            <person name="Liu H."/>
            <person name="Zhao H."/>
            <person name="Xu D."/>
            <person name="Zhang Y."/>
        </authorList>
    </citation>
    <scope>NUCLEOTIDE SEQUENCE [LARGE SCALE GENOMIC DNA]</scope>
    <source>
        <strain evidence="2">cv. Niubang</strain>
    </source>
</reference>
<protein>
    <submittedName>
        <fullName evidence="1">Uncharacterized protein</fullName>
    </submittedName>
</protein>
<evidence type="ECO:0000313" key="1">
    <source>
        <dbReference type="EMBL" id="KAI3757065.1"/>
    </source>
</evidence>
<sequence length="78" mass="9269">MTVVAMLENARIGLLSKSKIIKRQTLDFPPLPHFIKREIQSPNFHFSIFNRTSWYTNNSVKREKLRKVERNTLVEILK</sequence>
<evidence type="ECO:0000313" key="2">
    <source>
        <dbReference type="Proteomes" id="UP001055879"/>
    </source>
</evidence>
<keyword evidence="2" id="KW-1185">Reference proteome</keyword>
<accession>A0ACB9EDZ4</accession>
<gene>
    <name evidence="1" type="ORF">L6452_04598</name>
</gene>
<proteinExistence type="predicted"/>
<comment type="caution">
    <text evidence="1">The sequence shown here is derived from an EMBL/GenBank/DDBJ whole genome shotgun (WGS) entry which is preliminary data.</text>
</comment>
<reference evidence="1 2" key="2">
    <citation type="journal article" date="2022" name="Mol. Ecol. Resour.">
        <title>The genomes of chicory, endive, great burdock and yacon provide insights into Asteraceae paleo-polyploidization history and plant inulin production.</title>
        <authorList>
            <person name="Fan W."/>
            <person name="Wang S."/>
            <person name="Wang H."/>
            <person name="Wang A."/>
            <person name="Jiang F."/>
            <person name="Liu H."/>
            <person name="Zhao H."/>
            <person name="Xu D."/>
            <person name="Zhang Y."/>
        </authorList>
    </citation>
    <scope>NUCLEOTIDE SEQUENCE [LARGE SCALE GENOMIC DNA]</scope>
    <source>
        <strain evidence="2">cv. Niubang</strain>
    </source>
</reference>
<organism evidence="1 2">
    <name type="scientific">Arctium lappa</name>
    <name type="common">Greater burdock</name>
    <name type="synonym">Lappa major</name>
    <dbReference type="NCBI Taxonomy" id="4217"/>
    <lineage>
        <taxon>Eukaryota</taxon>
        <taxon>Viridiplantae</taxon>
        <taxon>Streptophyta</taxon>
        <taxon>Embryophyta</taxon>
        <taxon>Tracheophyta</taxon>
        <taxon>Spermatophyta</taxon>
        <taxon>Magnoliopsida</taxon>
        <taxon>eudicotyledons</taxon>
        <taxon>Gunneridae</taxon>
        <taxon>Pentapetalae</taxon>
        <taxon>asterids</taxon>
        <taxon>campanulids</taxon>
        <taxon>Asterales</taxon>
        <taxon>Asteraceae</taxon>
        <taxon>Carduoideae</taxon>
        <taxon>Cardueae</taxon>
        <taxon>Arctiinae</taxon>
        <taxon>Arctium</taxon>
    </lineage>
</organism>
<name>A0ACB9EDZ4_ARCLA</name>